<organism evidence="2 3">
    <name type="scientific">Bacillus licheniformis</name>
    <dbReference type="NCBI Taxonomy" id="1402"/>
    <lineage>
        <taxon>Bacteria</taxon>
        <taxon>Bacillati</taxon>
        <taxon>Bacillota</taxon>
        <taxon>Bacilli</taxon>
        <taxon>Bacillales</taxon>
        <taxon>Bacillaceae</taxon>
        <taxon>Bacillus</taxon>
    </lineage>
</organism>
<reference evidence="2 3" key="1">
    <citation type="submission" date="2019-06" db="EMBL/GenBank/DDBJ databases">
        <title>Genome sequence analysis of &gt;100 Bacillus licheniformis strains suggests intrinsic resistance to this species.</title>
        <authorList>
            <person name="Wels M."/>
            <person name="Siezen R.J."/>
            <person name="Johansen E."/>
            <person name="Stuer-Lauridsen B."/>
            <person name="Bjerre K."/>
            <person name="Nielsen B.K.K."/>
        </authorList>
    </citation>
    <scope>NUCLEOTIDE SEQUENCE [LARGE SCALE GENOMIC DNA]</scope>
    <source>
        <strain evidence="2 3">BAC-16736</strain>
    </source>
</reference>
<dbReference type="Proteomes" id="UP000435910">
    <property type="component" value="Unassembled WGS sequence"/>
</dbReference>
<sequence>MSNGFKEFDRKLKKMQQKASELEKRQELQLNELFTDSFMKKNTKFSSLDEMLDKSPFIIETQQDFESIPDDLWDDFVRENSKFFNWEEMQQEAANIYVAKQLGF</sequence>
<dbReference type="AlphaFoldDB" id="A0A8B5Y9Z7"/>
<comment type="caution">
    <text evidence="2">The sequence shown here is derived from an EMBL/GenBank/DDBJ whole genome shotgun (WGS) entry which is preliminary data.</text>
</comment>
<keyword evidence="1" id="KW-0175">Coiled coil</keyword>
<gene>
    <name evidence="2" type="ORF">CHCC16736_4154</name>
</gene>
<name>A0A8B5Y9Z7_BACLI</name>
<dbReference type="RefSeq" id="WP_095291890.1">
    <property type="nucleotide sequence ID" value="NZ_CAMFKN010000002.1"/>
</dbReference>
<evidence type="ECO:0000313" key="3">
    <source>
        <dbReference type="Proteomes" id="UP000435910"/>
    </source>
</evidence>
<evidence type="ECO:0000313" key="2">
    <source>
        <dbReference type="EMBL" id="TWL25271.1"/>
    </source>
</evidence>
<evidence type="ECO:0000256" key="1">
    <source>
        <dbReference type="SAM" id="Coils"/>
    </source>
</evidence>
<accession>A0A8B5Y9Z7</accession>
<proteinExistence type="predicted"/>
<feature type="coiled-coil region" evidence="1">
    <location>
        <begin position="5"/>
        <end position="32"/>
    </location>
</feature>
<protein>
    <submittedName>
        <fullName evidence="2">Uncharacterized protein</fullName>
    </submittedName>
</protein>
<dbReference type="EMBL" id="NILC01000026">
    <property type="protein sequence ID" value="TWL25271.1"/>
    <property type="molecule type" value="Genomic_DNA"/>
</dbReference>